<dbReference type="Proteomes" id="UP001157138">
    <property type="component" value="Unassembled WGS sequence"/>
</dbReference>
<sequence>MIFSDPLSMTLAAQGWFIANKIWTLLNVAGFSVLAFSFVLFQVWYETLLEGADEGNKGKLAIERGITKLILAGFVMVFGVLPTFPVKMATLTYDESRSEQCGVALASGHQDLATTTIDGEQVYIPLLWALWHSISQGITTGSVAAIPCTGDLTRSMLQLDEAHITSPLIRQEVNAFYQQCYTRAKAALNTAAREGKVPESALDSANWIAGETFFKWRDGAKFASYHSLQAEKAVLGFPYNAERDDPIQRRYNSNASIDEKQAYPMCSEWWMTREMHPDESLNSYAGLKFRIYVDLKKHYPQITEDLIRNQGVLSRLIHGETTSEQRLDMYLERVLRPKHISTDGRVSYGYGNRIQRDVGSEVVGAWNAVAGGVGLTAGATLMSPVFFIIRESLPMIQSLLIMVVIIASPIVLVCSLYRVTALMSLLLTYFGLVFLRFWWELCRSLDTKLFENVYNAHENFNPITMLNNSFDDAILRLCLTIFYLVILGAFFGLLGYAGYRVNGISMDNFTTKIEGTTSKGVDLTVGTMKSKMGS</sequence>
<feature type="transmembrane region" description="Helical" evidence="1">
    <location>
        <begin position="421"/>
        <end position="439"/>
    </location>
</feature>
<organism evidence="3 4">
    <name type="scientific">Vibrio zhanjiangensis</name>
    <dbReference type="NCBI Taxonomy" id="1046128"/>
    <lineage>
        <taxon>Bacteria</taxon>
        <taxon>Pseudomonadati</taxon>
        <taxon>Pseudomonadota</taxon>
        <taxon>Gammaproteobacteria</taxon>
        <taxon>Vibrionales</taxon>
        <taxon>Vibrionaceae</taxon>
        <taxon>Vibrio</taxon>
    </lineage>
</organism>
<keyword evidence="4" id="KW-1185">Reference proteome</keyword>
<comment type="caution">
    <text evidence="3">The sequence shown here is derived from an EMBL/GenBank/DDBJ whole genome shotgun (WGS) entry which is preliminary data.</text>
</comment>
<evidence type="ECO:0000259" key="2">
    <source>
        <dbReference type="Pfam" id="PF07916"/>
    </source>
</evidence>
<feature type="transmembrane region" description="Helical" evidence="1">
    <location>
        <begin position="22"/>
        <end position="45"/>
    </location>
</feature>
<feature type="transmembrane region" description="Helical" evidence="1">
    <location>
        <begin position="395"/>
        <end position="414"/>
    </location>
</feature>
<feature type="domain" description="TraG N-terminal Proteobacteria" evidence="2">
    <location>
        <begin position="31"/>
        <end position="484"/>
    </location>
</feature>
<dbReference type="InterPro" id="IPR012931">
    <property type="entry name" value="TraG_N_Proteobacteria"/>
</dbReference>
<feature type="transmembrane region" description="Helical" evidence="1">
    <location>
        <begin position="473"/>
        <end position="496"/>
    </location>
</feature>
<keyword evidence="1" id="KW-1133">Transmembrane helix</keyword>
<name>A0ABQ6F2X3_9VIBR</name>
<reference evidence="4" key="1">
    <citation type="journal article" date="2019" name="Int. J. Syst. Evol. Microbiol.">
        <title>The Global Catalogue of Microorganisms (GCM) 10K type strain sequencing project: providing services to taxonomists for standard genome sequencing and annotation.</title>
        <authorList>
            <consortium name="The Broad Institute Genomics Platform"/>
            <consortium name="The Broad Institute Genome Sequencing Center for Infectious Disease"/>
            <person name="Wu L."/>
            <person name="Ma J."/>
        </authorList>
    </citation>
    <scope>NUCLEOTIDE SEQUENCE [LARGE SCALE GENOMIC DNA]</scope>
    <source>
        <strain evidence="4">NBRC 108723</strain>
    </source>
</reference>
<feature type="transmembrane region" description="Helical" evidence="1">
    <location>
        <begin position="363"/>
        <end position="389"/>
    </location>
</feature>
<evidence type="ECO:0000256" key="1">
    <source>
        <dbReference type="SAM" id="Phobius"/>
    </source>
</evidence>
<evidence type="ECO:0000313" key="4">
    <source>
        <dbReference type="Proteomes" id="UP001157138"/>
    </source>
</evidence>
<proteinExistence type="predicted"/>
<keyword evidence="1" id="KW-0472">Membrane</keyword>
<feature type="transmembrane region" description="Helical" evidence="1">
    <location>
        <begin position="65"/>
        <end position="84"/>
    </location>
</feature>
<gene>
    <name evidence="3" type="ORF">GCM10007938_33360</name>
</gene>
<dbReference type="EMBL" id="BSPW01000078">
    <property type="protein sequence ID" value="GLT19554.1"/>
    <property type="molecule type" value="Genomic_DNA"/>
</dbReference>
<keyword evidence="1" id="KW-0812">Transmembrane</keyword>
<dbReference type="Pfam" id="PF07916">
    <property type="entry name" value="TraG_N"/>
    <property type="match status" value="1"/>
</dbReference>
<accession>A0ABQ6F2X3</accession>
<evidence type="ECO:0000313" key="3">
    <source>
        <dbReference type="EMBL" id="GLT19554.1"/>
    </source>
</evidence>
<dbReference type="RefSeq" id="WP_284193408.1">
    <property type="nucleotide sequence ID" value="NZ_BSPW01000078.1"/>
</dbReference>
<protein>
    <submittedName>
        <fullName evidence="3">Conjugal transfer protein TraG</fullName>
    </submittedName>
</protein>